<feature type="compositionally biased region" description="Basic residues" evidence="1">
    <location>
        <begin position="54"/>
        <end position="63"/>
    </location>
</feature>
<protein>
    <submittedName>
        <fullName evidence="2">Uncharacterized protein</fullName>
    </submittedName>
</protein>
<geneLocation type="plasmid" evidence="2">
    <name>pAoF64/95</name>
</geneLocation>
<dbReference type="EMBL" id="JX683454">
    <property type="protein sequence ID" value="AFX65692.1"/>
    <property type="molecule type" value="Genomic_DNA"/>
</dbReference>
<evidence type="ECO:0000313" key="2">
    <source>
        <dbReference type="EMBL" id="AFX65692.1"/>
    </source>
</evidence>
<name>K7WT73_AGRTU</name>
<feature type="region of interest" description="Disordered" evidence="1">
    <location>
        <begin position="40"/>
        <end position="63"/>
    </location>
</feature>
<proteinExistence type="predicted"/>
<accession>K7WT73</accession>
<dbReference type="AlphaFoldDB" id="K7WT73"/>
<sequence length="63" mass="7139">MRRWPIAARPCRRSCRSRPVAATASPSFTLFRPFRCPPGHCAPALGPRDGPRSARPRKRRLKT</sequence>
<organism evidence="2">
    <name type="scientific">Agrobacterium tumefaciens</name>
    <dbReference type="NCBI Taxonomy" id="358"/>
    <lineage>
        <taxon>Bacteria</taxon>
        <taxon>Pseudomonadati</taxon>
        <taxon>Pseudomonadota</taxon>
        <taxon>Alphaproteobacteria</taxon>
        <taxon>Hyphomicrobiales</taxon>
        <taxon>Rhizobiaceae</taxon>
        <taxon>Rhizobium/Agrobacterium group</taxon>
        <taxon>Agrobacterium</taxon>
        <taxon>Agrobacterium tumefaciens complex</taxon>
    </lineage>
</organism>
<reference evidence="2" key="1">
    <citation type="journal article" date="2014" name="J. Bacteriol.">
        <title>Quorum-dependent mannopine-inducible conjugative transfer of an Agrobacterium opine-catabolic plasmid.</title>
        <authorList>
            <person name="Wetzel M.E."/>
            <person name="Kim K.S."/>
            <person name="Miller M."/>
            <person name="Olsen G.J."/>
            <person name="Farrand S.K."/>
        </authorList>
    </citation>
    <scope>NUCLEOTIDE SEQUENCE</scope>
    <source>
        <strain evidence="2">F64/95</strain>
        <plasmid evidence="2">pAoF64/95</plasmid>
    </source>
</reference>
<keyword evidence="2" id="KW-0614">Plasmid</keyword>
<evidence type="ECO:0000256" key="1">
    <source>
        <dbReference type="SAM" id="MobiDB-lite"/>
    </source>
</evidence>